<dbReference type="HOGENOM" id="CLU_2385931_0_0_1"/>
<proteinExistence type="predicted"/>
<accession>M2PXQ3</accession>
<sequence>MRLPDLAYGLTALISSSGAPRVFEFSLYQVPSSPSDCYCRAVSHARARKSPRPVSGSVSQSSLTGGPDKDLDVTGLDVPFSARCGYAPSGLDIR</sequence>
<protein>
    <submittedName>
        <fullName evidence="2">Uncharacterized protein</fullName>
    </submittedName>
</protein>
<feature type="region of interest" description="Disordered" evidence="1">
    <location>
        <begin position="46"/>
        <end position="72"/>
    </location>
</feature>
<dbReference type="Proteomes" id="UP000016930">
    <property type="component" value="Unassembled WGS sequence"/>
</dbReference>
<dbReference type="EMBL" id="KB445791">
    <property type="protein sequence ID" value="EMD41689.1"/>
    <property type="molecule type" value="Genomic_DNA"/>
</dbReference>
<evidence type="ECO:0000313" key="3">
    <source>
        <dbReference type="Proteomes" id="UP000016930"/>
    </source>
</evidence>
<evidence type="ECO:0000256" key="1">
    <source>
        <dbReference type="SAM" id="MobiDB-lite"/>
    </source>
</evidence>
<organism evidence="2 3">
    <name type="scientific">Ceriporiopsis subvermispora (strain B)</name>
    <name type="common">White-rot fungus</name>
    <name type="synonym">Gelatoporia subvermispora</name>
    <dbReference type="NCBI Taxonomy" id="914234"/>
    <lineage>
        <taxon>Eukaryota</taxon>
        <taxon>Fungi</taxon>
        <taxon>Dikarya</taxon>
        <taxon>Basidiomycota</taxon>
        <taxon>Agaricomycotina</taxon>
        <taxon>Agaricomycetes</taxon>
        <taxon>Polyporales</taxon>
        <taxon>Gelatoporiaceae</taxon>
        <taxon>Gelatoporia</taxon>
    </lineage>
</organism>
<dbReference type="AlphaFoldDB" id="M2PXQ3"/>
<name>M2PXQ3_CERS8</name>
<keyword evidence="3" id="KW-1185">Reference proteome</keyword>
<evidence type="ECO:0000313" key="2">
    <source>
        <dbReference type="EMBL" id="EMD41689.1"/>
    </source>
</evidence>
<gene>
    <name evidence="2" type="ORF">CERSUDRAFT_110266</name>
</gene>
<reference evidence="2 3" key="1">
    <citation type="journal article" date="2012" name="Proc. Natl. Acad. Sci. U.S.A.">
        <title>Comparative genomics of Ceriporiopsis subvermispora and Phanerochaete chrysosporium provide insight into selective ligninolysis.</title>
        <authorList>
            <person name="Fernandez-Fueyo E."/>
            <person name="Ruiz-Duenas F.J."/>
            <person name="Ferreira P."/>
            <person name="Floudas D."/>
            <person name="Hibbett D.S."/>
            <person name="Canessa P."/>
            <person name="Larrondo L.F."/>
            <person name="James T.Y."/>
            <person name="Seelenfreund D."/>
            <person name="Lobos S."/>
            <person name="Polanco R."/>
            <person name="Tello M."/>
            <person name="Honda Y."/>
            <person name="Watanabe T."/>
            <person name="Watanabe T."/>
            <person name="Ryu J.S."/>
            <person name="Kubicek C.P."/>
            <person name="Schmoll M."/>
            <person name="Gaskell J."/>
            <person name="Hammel K.E."/>
            <person name="St John F.J."/>
            <person name="Vanden Wymelenberg A."/>
            <person name="Sabat G."/>
            <person name="Splinter BonDurant S."/>
            <person name="Syed K."/>
            <person name="Yadav J.S."/>
            <person name="Doddapaneni H."/>
            <person name="Subramanian V."/>
            <person name="Lavin J.L."/>
            <person name="Oguiza J.A."/>
            <person name="Perez G."/>
            <person name="Pisabarro A.G."/>
            <person name="Ramirez L."/>
            <person name="Santoyo F."/>
            <person name="Master E."/>
            <person name="Coutinho P.M."/>
            <person name="Henrissat B."/>
            <person name="Lombard V."/>
            <person name="Magnuson J.K."/>
            <person name="Kuees U."/>
            <person name="Hori C."/>
            <person name="Igarashi K."/>
            <person name="Samejima M."/>
            <person name="Held B.W."/>
            <person name="Barry K.W."/>
            <person name="LaButti K.M."/>
            <person name="Lapidus A."/>
            <person name="Lindquist E.A."/>
            <person name="Lucas S.M."/>
            <person name="Riley R."/>
            <person name="Salamov A.A."/>
            <person name="Hoffmeister D."/>
            <person name="Schwenk D."/>
            <person name="Hadar Y."/>
            <person name="Yarden O."/>
            <person name="de Vries R.P."/>
            <person name="Wiebenga A."/>
            <person name="Stenlid J."/>
            <person name="Eastwood D."/>
            <person name="Grigoriev I.V."/>
            <person name="Berka R.M."/>
            <person name="Blanchette R.A."/>
            <person name="Kersten P."/>
            <person name="Martinez A.T."/>
            <person name="Vicuna R."/>
            <person name="Cullen D."/>
        </authorList>
    </citation>
    <scope>NUCLEOTIDE SEQUENCE [LARGE SCALE GENOMIC DNA]</scope>
    <source>
        <strain evidence="2 3">B</strain>
    </source>
</reference>